<feature type="domain" description="CS" evidence="4">
    <location>
        <begin position="486"/>
        <end position="577"/>
    </location>
</feature>
<keyword evidence="6" id="KW-1185">Reference proteome</keyword>
<dbReference type="Pfam" id="PF00252">
    <property type="entry name" value="Ribosomal_L16"/>
    <property type="match status" value="1"/>
</dbReference>
<dbReference type="EMBL" id="JBEUSY010000467">
    <property type="protein sequence ID" value="KAL1230895.1"/>
    <property type="molecule type" value="Genomic_DNA"/>
</dbReference>
<accession>A0ABR3K9N5</accession>
<proteinExistence type="inferred from homology"/>
<gene>
    <name evidence="5" type="ORF">TSPI_10131</name>
</gene>
<comment type="caution">
    <text evidence="5">The sequence shown here is derived from an EMBL/GenBank/DDBJ whole genome shotgun (WGS) entry which is preliminary data.</text>
</comment>
<dbReference type="PROSITE" id="PS01257">
    <property type="entry name" value="RIBOSOMAL_L10E"/>
    <property type="match status" value="1"/>
</dbReference>
<reference evidence="5 6" key="1">
    <citation type="submission" date="2024-07" db="EMBL/GenBank/DDBJ databases">
        <title>Enhanced genomic and transcriptomic resources for Trichinella pseudospiralis and T. spiralis underpin the discovery of pronounced molecular differences between stages and species.</title>
        <authorList>
            <person name="Pasi K.K."/>
            <person name="La Rosa G."/>
            <person name="Gomez-Morales M.A."/>
            <person name="Tosini F."/>
            <person name="Sumanam S."/>
            <person name="Young N.D."/>
            <person name="Chang B.C."/>
            <person name="Robin G.B."/>
        </authorList>
    </citation>
    <scope>NUCLEOTIDE SEQUENCE [LARGE SCALE GENOMIC DNA]</scope>
    <source>
        <strain evidence="5">ISS534</strain>
    </source>
</reference>
<dbReference type="Proteomes" id="UP001558632">
    <property type="component" value="Unassembled WGS sequence"/>
</dbReference>
<dbReference type="InterPro" id="IPR016180">
    <property type="entry name" value="Ribosomal_uL16_dom"/>
</dbReference>
<comment type="similarity">
    <text evidence="1">Belongs to the universal ribosomal protein uL16 family.</text>
</comment>
<dbReference type="CDD" id="cd01433">
    <property type="entry name" value="Ribosomal_L16_L10e"/>
    <property type="match status" value="1"/>
</dbReference>
<dbReference type="SUPFAM" id="SSF49764">
    <property type="entry name" value="HSP20-like chaperones"/>
    <property type="match status" value="1"/>
</dbReference>
<keyword evidence="3" id="KW-0687">Ribonucleoprotein</keyword>
<evidence type="ECO:0000256" key="3">
    <source>
        <dbReference type="ARBA" id="ARBA00023274"/>
    </source>
</evidence>
<protein>
    <submittedName>
        <fullName evidence="5">Large ribosomal subunit protein</fullName>
    </submittedName>
</protein>
<evidence type="ECO:0000313" key="6">
    <source>
        <dbReference type="Proteomes" id="UP001558632"/>
    </source>
</evidence>
<dbReference type="Pfam" id="PF04969">
    <property type="entry name" value="CS"/>
    <property type="match status" value="1"/>
</dbReference>
<dbReference type="Gene3D" id="2.60.40.790">
    <property type="match status" value="1"/>
</dbReference>
<evidence type="ECO:0000256" key="2">
    <source>
        <dbReference type="ARBA" id="ARBA00022980"/>
    </source>
</evidence>
<dbReference type="NCBIfam" id="TIGR00279">
    <property type="entry name" value="uL16_euk_arch"/>
    <property type="match status" value="1"/>
</dbReference>
<dbReference type="InterPro" id="IPR001197">
    <property type="entry name" value="Ribosomal_uL16_euk_arch"/>
</dbReference>
<name>A0ABR3K9N5_TRISP</name>
<evidence type="ECO:0000313" key="5">
    <source>
        <dbReference type="EMBL" id="KAL1230895.1"/>
    </source>
</evidence>
<dbReference type="InterPro" id="IPR008978">
    <property type="entry name" value="HSP20-like_chaperone"/>
</dbReference>
<dbReference type="PROSITE" id="PS51203">
    <property type="entry name" value="CS"/>
    <property type="match status" value="1"/>
</dbReference>
<dbReference type="PANTHER" id="PTHR11726">
    <property type="entry name" value="60S RIBOSOMAL PROTEIN L10"/>
    <property type="match status" value="1"/>
</dbReference>
<dbReference type="Gene3D" id="3.90.1170.10">
    <property type="entry name" value="Ribosomal protein L10e/L16"/>
    <property type="match status" value="1"/>
</dbReference>
<dbReference type="InterPro" id="IPR036920">
    <property type="entry name" value="Ribosomal_uL16_sf"/>
</dbReference>
<evidence type="ECO:0000259" key="4">
    <source>
        <dbReference type="PROSITE" id="PS51203"/>
    </source>
</evidence>
<keyword evidence="2" id="KW-0689">Ribosomal protein</keyword>
<dbReference type="InterPro" id="IPR018255">
    <property type="entry name" value="Ribosomal_uL16_CS_euk_arc"/>
</dbReference>
<organism evidence="5 6">
    <name type="scientific">Trichinella spiralis</name>
    <name type="common">Trichina worm</name>
    <dbReference type="NCBI Taxonomy" id="6334"/>
    <lineage>
        <taxon>Eukaryota</taxon>
        <taxon>Metazoa</taxon>
        <taxon>Ecdysozoa</taxon>
        <taxon>Nematoda</taxon>
        <taxon>Enoplea</taxon>
        <taxon>Dorylaimia</taxon>
        <taxon>Trichinellida</taxon>
        <taxon>Trichinellidae</taxon>
        <taxon>Trichinella</taxon>
    </lineage>
</organism>
<dbReference type="InterPro" id="IPR047873">
    <property type="entry name" value="Ribosomal_uL16"/>
</dbReference>
<dbReference type="SUPFAM" id="SSF54686">
    <property type="entry name" value="Ribosomal protein L16p/L10e"/>
    <property type="match status" value="1"/>
</dbReference>
<dbReference type="NCBIfam" id="NF003239">
    <property type="entry name" value="PRK04199.1-4"/>
    <property type="match status" value="1"/>
</dbReference>
<evidence type="ECO:0000256" key="1">
    <source>
        <dbReference type="ARBA" id="ARBA00008931"/>
    </source>
</evidence>
<dbReference type="InterPro" id="IPR007052">
    <property type="entry name" value="CS_dom"/>
</dbReference>
<sequence length="807" mass="92476">MGRRPARCYRYCKNKPYPKSRFCRGVPDPKIRIFDLGRKKATVDEMPLCVHLVSDEFEQISSEALEAARICCNKYLTKYCGKDTFHVRIRVHPFHVIRINKMLSCAGADRLQTGMRGAFGKPQGTVARVNIGQVLMSIRAKDQHRAQCIEALRRSKYKFPGRQHIVVSKKWGFTKYDRDVYEKWRSEGRLIPDGSNVKYINGHGPLEQWKKFPKYLFSISNNAKTDRLKWPSAQNFPTPVPLLSVLPGASQVCYETLKLFAKHNALHHDHWDYEHAVFVLIANNGTIFCVSSLEAALTEFTFASVAKLELKLSDMRFNVSVSFPSPDMAIIADGIGSLLVYHTDARYLQREWTLVFTSKFADLIEGSFIIVDSKTQLDASGKRTIDCLLRYLIMAPEGCAKQATSNTYSMLNFPGILWVTLREENENWIVARTRKLLGERGTIDYCYLSREWDAICLISTCPFQFEHDSSKPVNPHRPFDCIPRPISHIRYIWSQNPERVIFRLDIGLQPPTSKSDVLVIIEKSWILVKSAASSAIYLRGKLFSDVNVENCSFIVVDGEVIVQLEKSTPGLEWKYIVKGDNKGVIHPFFEQMIRPAVRAELMDAIKKNKTESDSSEVDQTPTFNIEEYEDHNASDQEVCFLVWLDGDDHSLISHADIDGQSFLFCTKVEFDKPPRFCLNYDIDGILWQVGNDPRDVNCFKHLESFPAFGYVRAGKPMCKYQSCSADCSYSLLIDSCKRAYVYFRPQKLETSLVNRKTSERVEKVSRQYLITLEENCEIIGFMAHPKALLLLTEYTLHVFYFADDTSK</sequence>